<gene>
    <name evidence="2" type="ORF">g.56002</name>
</gene>
<feature type="non-terminal residue" evidence="2">
    <location>
        <position position="1"/>
    </location>
</feature>
<organism evidence="2">
    <name type="scientific">Homalodisca liturata</name>
    <dbReference type="NCBI Taxonomy" id="320908"/>
    <lineage>
        <taxon>Eukaryota</taxon>
        <taxon>Metazoa</taxon>
        <taxon>Ecdysozoa</taxon>
        <taxon>Arthropoda</taxon>
        <taxon>Hexapoda</taxon>
        <taxon>Insecta</taxon>
        <taxon>Pterygota</taxon>
        <taxon>Neoptera</taxon>
        <taxon>Paraneoptera</taxon>
        <taxon>Hemiptera</taxon>
        <taxon>Auchenorrhyncha</taxon>
        <taxon>Membracoidea</taxon>
        <taxon>Cicadellidae</taxon>
        <taxon>Cicadellinae</taxon>
        <taxon>Proconiini</taxon>
        <taxon>Homalodisca</taxon>
    </lineage>
</organism>
<dbReference type="EMBL" id="GECU01015775">
    <property type="protein sequence ID" value="JAS91931.1"/>
    <property type="molecule type" value="Transcribed_RNA"/>
</dbReference>
<proteinExistence type="predicted"/>
<accession>A0A1B6IYB7</accession>
<sequence length="123" mass="13552">SDLTTSGSHQTYASKLKSVGNKENNVVPCENNSESSSRNGNRKVGPQQYTVNLGPGEISEGNVCSSLVDKRNPNRNIVVSKEPGNNQHKIDHKQDGQNSCDESDGFEVFKSQKQRRAEKTIYV</sequence>
<feature type="region of interest" description="Disordered" evidence="1">
    <location>
        <begin position="1"/>
        <end position="56"/>
    </location>
</feature>
<name>A0A1B6IYB7_9HEMI</name>
<feature type="region of interest" description="Disordered" evidence="1">
    <location>
        <begin position="76"/>
        <end position="104"/>
    </location>
</feature>
<dbReference type="AlphaFoldDB" id="A0A1B6IYB7"/>
<feature type="compositionally biased region" description="Low complexity" evidence="1">
    <location>
        <begin position="30"/>
        <end position="39"/>
    </location>
</feature>
<reference evidence="2" key="1">
    <citation type="submission" date="2015-11" db="EMBL/GenBank/DDBJ databases">
        <title>De novo transcriptome assembly of four potential Pierce s Disease insect vectors from Arizona vineyards.</title>
        <authorList>
            <person name="Tassone E.E."/>
        </authorList>
    </citation>
    <scope>NUCLEOTIDE SEQUENCE</scope>
</reference>
<evidence type="ECO:0000256" key="1">
    <source>
        <dbReference type="SAM" id="MobiDB-lite"/>
    </source>
</evidence>
<evidence type="ECO:0000313" key="2">
    <source>
        <dbReference type="EMBL" id="JAS91931.1"/>
    </source>
</evidence>
<feature type="non-terminal residue" evidence="2">
    <location>
        <position position="123"/>
    </location>
</feature>
<feature type="compositionally biased region" description="Polar residues" evidence="1">
    <location>
        <begin position="1"/>
        <end position="13"/>
    </location>
</feature>
<protein>
    <submittedName>
        <fullName evidence="2">Uncharacterized protein</fullName>
    </submittedName>
</protein>